<evidence type="ECO:0000256" key="5">
    <source>
        <dbReference type="ARBA" id="ARBA00022692"/>
    </source>
</evidence>
<dbReference type="GO" id="GO:0015740">
    <property type="term" value="P:C4-dicarboxylate transport"/>
    <property type="evidence" value="ECO:0007669"/>
    <property type="project" value="TreeGrafter"/>
</dbReference>
<evidence type="ECO:0000256" key="2">
    <source>
        <dbReference type="ARBA" id="ARBA00022448"/>
    </source>
</evidence>
<keyword evidence="4" id="KW-0997">Cell inner membrane</keyword>
<dbReference type="PANTHER" id="PTHR35011">
    <property type="entry name" value="2,3-DIKETO-L-GULONATE TRAP TRANSPORTER SMALL PERMEASE PROTEIN YIAM"/>
    <property type="match status" value="1"/>
</dbReference>
<evidence type="ECO:0000313" key="14">
    <source>
        <dbReference type="Proteomes" id="UP001299608"/>
    </source>
</evidence>
<keyword evidence="5 9" id="KW-0812">Transmembrane</keyword>
<evidence type="ECO:0000313" key="13">
    <source>
        <dbReference type="Proteomes" id="UP000669239"/>
    </source>
</evidence>
<evidence type="ECO:0000256" key="4">
    <source>
        <dbReference type="ARBA" id="ARBA00022519"/>
    </source>
</evidence>
<evidence type="ECO:0000256" key="8">
    <source>
        <dbReference type="ARBA" id="ARBA00038436"/>
    </source>
</evidence>
<keyword evidence="7 9" id="KW-0472">Membrane</keyword>
<accession>A0AAW5BW46</accession>
<protein>
    <submittedName>
        <fullName evidence="11">TRAP transporter small permease</fullName>
    </submittedName>
</protein>
<evidence type="ECO:0000313" key="12">
    <source>
        <dbReference type="EMBL" id="NSJ49308.1"/>
    </source>
</evidence>
<dbReference type="PANTHER" id="PTHR35011:SF2">
    <property type="entry name" value="2,3-DIKETO-L-GULONATE TRAP TRANSPORTER SMALL PERMEASE PROTEIN YIAM"/>
    <property type="match status" value="1"/>
</dbReference>
<feature type="transmembrane region" description="Helical" evidence="9">
    <location>
        <begin position="90"/>
        <end position="110"/>
    </location>
</feature>
<evidence type="ECO:0000256" key="1">
    <source>
        <dbReference type="ARBA" id="ARBA00004429"/>
    </source>
</evidence>
<evidence type="ECO:0000259" key="10">
    <source>
        <dbReference type="Pfam" id="PF04290"/>
    </source>
</evidence>
<evidence type="ECO:0000256" key="9">
    <source>
        <dbReference type="SAM" id="Phobius"/>
    </source>
</evidence>
<feature type="domain" description="Tripartite ATP-independent periplasmic transporters DctQ component" evidence="10">
    <location>
        <begin position="30"/>
        <end position="156"/>
    </location>
</feature>
<reference evidence="12" key="2">
    <citation type="submission" date="2020-02" db="EMBL/GenBank/DDBJ databases">
        <authorList>
            <person name="Littmann E."/>
            <person name="Sorbara M."/>
        </authorList>
    </citation>
    <scope>NUCLEOTIDE SEQUENCE</scope>
    <source>
        <strain evidence="12">MSK.1.17</strain>
    </source>
</reference>
<feature type="transmembrane region" description="Helical" evidence="9">
    <location>
        <begin position="21"/>
        <end position="42"/>
    </location>
</feature>
<evidence type="ECO:0000256" key="7">
    <source>
        <dbReference type="ARBA" id="ARBA00023136"/>
    </source>
</evidence>
<gene>
    <name evidence="12" type="ORF">G5B36_11405</name>
    <name evidence="11" type="ORF">L0N08_12230</name>
</gene>
<organism evidence="11 14">
    <name type="scientific">Enterocloster aldenensis</name>
    <dbReference type="NCBI Taxonomy" id="358742"/>
    <lineage>
        <taxon>Bacteria</taxon>
        <taxon>Bacillati</taxon>
        <taxon>Bacillota</taxon>
        <taxon>Clostridia</taxon>
        <taxon>Lachnospirales</taxon>
        <taxon>Lachnospiraceae</taxon>
        <taxon>Enterocloster</taxon>
    </lineage>
</organism>
<dbReference type="Pfam" id="PF04290">
    <property type="entry name" value="DctQ"/>
    <property type="match status" value="1"/>
</dbReference>
<comment type="subcellular location">
    <subcellularLocation>
        <location evidence="1">Cell inner membrane</location>
        <topology evidence="1">Multi-pass membrane protein</topology>
    </subcellularLocation>
</comment>
<keyword evidence="6 9" id="KW-1133">Transmembrane helix</keyword>
<evidence type="ECO:0000256" key="6">
    <source>
        <dbReference type="ARBA" id="ARBA00022989"/>
    </source>
</evidence>
<evidence type="ECO:0000313" key="11">
    <source>
        <dbReference type="EMBL" id="MCG4746185.1"/>
    </source>
</evidence>
<dbReference type="RefSeq" id="WP_165641109.1">
    <property type="nucleotide sequence ID" value="NZ_JAAITT010000014.1"/>
</dbReference>
<dbReference type="InterPro" id="IPR055348">
    <property type="entry name" value="DctQ"/>
</dbReference>
<comment type="similarity">
    <text evidence="8">Belongs to the TRAP transporter small permease family.</text>
</comment>
<dbReference type="Proteomes" id="UP000669239">
    <property type="component" value="Unassembled WGS sequence"/>
</dbReference>
<reference evidence="11" key="3">
    <citation type="submission" date="2022-01" db="EMBL/GenBank/DDBJ databases">
        <title>Collection of gut derived symbiotic bacterial strains cultured from healthy donors.</title>
        <authorList>
            <person name="Lin H."/>
            <person name="Kohout C."/>
            <person name="Waligurski E."/>
            <person name="Pamer E.G."/>
        </authorList>
    </citation>
    <scope>NUCLEOTIDE SEQUENCE</scope>
    <source>
        <strain evidence="11">DFI.6.55</strain>
    </source>
</reference>
<evidence type="ECO:0000256" key="3">
    <source>
        <dbReference type="ARBA" id="ARBA00022475"/>
    </source>
</evidence>
<proteinExistence type="inferred from homology"/>
<dbReference type="GO" id="GO:0005886">
    <property type="term" value="C:plasma membrane"/>
    <property type="evidence" value="ECO:0007669"/>
    <property type="project" value="UniProtKB-SubCell"/>
</dbReference>
<reference evidence="12 13" key="1">
    <citation type="journal article" date="2020" name="Cell Host Microbe">
        <title>Functional and Genomic Variation between Human-Derived Isolates of Lachnospiraceae Reveals Inter- and Intra-Species Diversity.</title>
        <authorList>
            <person name="Sorbara M.T."/>
            <person name="Littmann E.R."/>
            <person name="Fontana E."/>
            <person name="Moody T.U."/>
            <person name="Kohout C.E."/>
            <person name="Gjonbalaj M."/>
            <person name="Eaton V."/>
            <person name="Seok R."/>
            <person name="Leiner I.M."/>
            <person name="Pamer E.G."/>
        </authorList>
    </citation>
    <scope>NUCLEOTIDE SEQUENCE [LARGE SCALE GENOMIC DNA]</scope>
    <source>
        <strain evidence="12 13">MSK.1.17</strain>
    </source>
</reference>
<dbReference type="InterPro" id="IPR007387">
    <property type="entry name" value="TRAP_DctQ"/>
</dbReference>
<sequence length="174" mass="19978">MKATMNRINRIYDKFNKLNEYFIIGLMAAMCLVLLAQVISRYLFGKPLTWSEELARYMFVWLALLGSAWCGRGHIHVRMTALVNRFPAPVIHGLQVIISLLISLTCFYLFPHACEIFMKQSRLKAVTLGVSLGIEYIAAPVGILMIAVQWFVDFLYAALDWEGYQARYMKQEGE</sequence>
<dbReference type="EMBL" id="JAAITT010000014">
    <property type="protein sequence ID" value="NSJ49308.1"/>
    <property type="molecule type" value="Genomic_DNA"/>
</dbReference>
<dbReference type="Proteomes" id="UP001299608">
    <property type="component" value="Unassembled WGS sequence"/>
</dbReference>
<dbReference type="GO" id="GO:0022857">
    <property type="term" value="F:transmembrane transporter activity"/>
    <property type="evidence" value="ECO:0007669"/>
    <property type="project" value="TreeGrafter"/>
</dbReference>
<keyword evidence="13" id="KW-1185">Reference proteome</keyword>
<keyword evidence="3" id="KW-1003">Cell membrane</keyword>
<name>A0AAW5BW46_9FIRM</name>
<comment type="caution">
    <text evidence="11">The sequence shown here is derived from an EMBL/GenBank/DDBJ whole genome shotgun (WGS) entry which is preliminary data.</text>
</comment>
<feature type="transmembrane region" description="Helical" evidence="9">
    <location>
        <begin position="54"/>
        <end position="70"/>
    </location>
</feature>
<dbReference type="EMBL" id="JAKNGE010000013">
    <property type="protein sequence ID" value="MCG4746185.1"/>
    <property type="molecule type" value="Genomic_DNA"/>
</dbReference>
<dbReference type="AlphaFoldDB" id="A0AAW5BW46"/>
<keyword evidence="2" id="KW-0813">Transport</keyword>
<feature type="transmembrane region" description="Helical" evidence="9">
    <location>
        <begin position="137"/>
        <end position="159"/>
    </location>
</feature>